<dbReference type="AlphaFoldDB" id="A0A078AVJ6"/>
<accession>A0A078AVJ6</accession>
<name>A0A078AVJ6_STYLE</name>
<sequence>MKRPSSAIRPPIKETVVKQKTVKISESNYSTKQSKDENTKIQPKQMQPVKSSIALKNINQDLKSDLRVQKTEKLTQKYSQKAIPKATNANQENKVVNQQQQSTPQDIQDRAKVISDPQKKLKMVENSIEEDVRIFKNQRSKLIQWYFSNLKLQQSYEVQSKQARVIFFAQQSLLIGGDIRQIYAVLLTSVGKL</sequence>
<evidence type="ECO:0000313" key="2">
    <source>
        <dbReference type="EMBL" id="CDW86091.1"/>
    </source>
</evidence>
<organism evidence="2 3">
    <name type="scientific">Stylonychia lemnae</name>
    <name type="common">Ciliate</name>
    <dbReference type="NCBI Taxonomy" id="5949"/>
    <lineage>
        <taxon>Eukaryota</taxon>
        <taxon>Sar</taxon>
        <taxon>Alveolata</taxon>
        <taxon>Ciliophora</taxon>
        <taxon>Intramacronucleata</taxon>
        <taxon>Spirotrichea</taxon>
        <taxon>Stichotrichia</taxon>
        <taxon>Sporadotrichida</taxon>
        <taxon>Oxytrichidae</taxon>
        <taxon>Stylonychinae</taxon>
        <taxon>Stylonychia</taxon>
    </lineage>
</organism>
<feature type="region of interest" description="Disordered" evidence="1">
    <location>
        <begin position="84"/>
        <end position="109"/>
    </location>
</feature>
<reference evidence="2 3" key="1">
    <citation type="submission" date="2014-06" db="EMBL/GenBank/DDBJ databases">
        <authorList>
            <person name="Swart Estienne"/>
        </authorList>
    </citation>
    <scope>NUCLEOTIDE SEQUENCE [LARGE SCALE GENOMIC DNA]</scope>
    <source>
        <strain evidence="2 3">130c</strain>
    </source>
</reference>
<dbReference type="Proteomes" id="UP000039865">
    <property type="component" value="Unassembled WGS sequence"/>
</dbReference>
<evidence type="ECO:0000256" key="1">
    <source>
        <dbReference type="SAM" id="MobiDB-lite"/>
    </source>
</evidence>
<feature type="region of interest" description="Disordered" evidence="1">
    <location>
        <begin position="26"/>
        <end position="47"/>
    </location>
</feature>
<proteinExistence type="predicted"/>
<dbReference type="InParanoid" id="A0A078AVJ6"/>
<feature type="compositionally biased region" description="Low complexity" evidence="1">
    <location>
        <begin position="88"/>
        <end position="106"/>
    </location>
</feature>
<protein>
    <submittedName>
        <fullName evidence="2">Uncharacterized protein</fullName>
    </submittedName>
</protein>
<gene>
    <name evidence="2" type="primary">Contig6539.g6996</name>
    <name evidence="2" type="ORF">STYLEM_15182</name>
</gene>
<dbReference type="EMBL" id="CCKQ01014336">
    <property type="protein sequence ID" value="CDW86091.1"/>
    <property type="molecule type" value="Genomic_DNA"/>
</dbReference>
<keyword evidence="3" id="KW-1185">Reference proteome</keyword>
<evidence type="ECO:0000313" key="3">
    <source>
        <dbReference type="Proteomes" id="UP000039865"/>
    </source>
</evidence>